<proteinExistence type="predicted"/>
<dbReference type="Proteomes" id="UP000291793">
    <property type="component" value="Unassembled WGS sequence"/>
</dbReference>
<gene>
    <name evidence="1" type="ORF">E0L21_10170</name>
</gene>
<dbReference type="AlphaFoldDB" id="A0A4R0HFN9"/>
<name>A0A4R0HFN9_9ENTR</name>
<accession>A0A4R0HFN9</accession>
<organism evidence="1 2">
    <name type="scientific">Kosakonia quasisacchari</name>
    <dbReference type="NCBI Taxonomy" id="2529380"/>
    <lineage>
        <taxon>Bacteria</taxon>
        <taxon>Pseudomonadati</taxon>
        <taxon>Pseudomonadota</taxon>
        <taxon>Gammaproteobacteria</taxon>
        <taxon>Enterobacterales</taxon>
        <taxon>Enterobacteriaceae</taxon>
        <taxon>Kosakonia</taxon>
    </lineage>
</organism>
<reference evidence="1 2" key="1">
    <citation type="submission" date="2019-02" db="EMBL/GenBank/DDBJ databases">
        <title>The draft genome of Kosakonia quasisacchari strain WCHKQ120001.</title>
        <authorList>
            <person name="Wang C."/>
            <person name="Feng Y."/>
            <person name="Zong Z."/>
        </authorList>
    </citation>
    <scope>NUCLEOTIDE SEQUENCE [LARGE SCALE GENOMIC DNA]</scope>
    <source>
        <strain evidence="1 2">WCHKQ120001</strain>
    </source>
</reference>
<dbReference type="EMBL" id="SJOP01000008">
    <property type="protein sequence ID" value="TCC09183.1"/>
    <property type="molecule type" value="Genomic_DNA"/>
</dbReference>
<dbReference type="OrthoDB" id="6428734at2"/>
<protein>
    <submittedName>
        <fullName evidence="1">Uncharacterized protein</fullName>
    </submittedName>
</protein>
<comment type="caution">
    <text evidence="1">The sequence shown here is derived from an EMBL/GenBank/DDBJ whole genome shotgun (WGS) entry which is preliminary data.</text>
</comment>
<dbReference type="RefSeq" id="WP_131409103.1">
    <property type="nucleotide sequence ID" value="NZ_SJOP01000008.1"/>
</dbReference>
<sequence length="204" mass="23223">MSYIDSYDHELIGRLGYLPLYRPLEVIAGEGWGGYDFSASPDNLILGGGSGEHPGLVVHHLPALVTRFLYAQLNDADEERLSAEDKAFVDDLYFTSDTLEFCRWQIADYANLHKMAQSEAFMTPLSEEMTVEAWLERSLGELIWYVLPELNRHHSKLQQIFAPFHIVPTMRNIAIEPPGYPPSGGRTTENGRLKWGNVRWSKRV</sequence>
<evidence type="ECO:0000313" key="1">
    <source>
        <dbReference type="EMBL" id="TCC09183.1"/>
    </source>
</evidence>
<evidence type="ECO:0000313" key="2">
    <source>
        <dbReference type="Proteomes" id="UP000291793"/>
    </source>
</evidence>
<keyword evidence="2" id="KW-1185">Reference proteome</keyword>